<keyword evidence="3" id="KW-1185">Reference proteome</keyword>
<dbReference type="EMBL" id="JBANQN010000008">
    <property type="protein sequence ID" value="KAK6781547.1"/>
    <property type="molecule type" value="Genomic_DNA"/>
</dbReference>
<comment type="caution">
    <text evidence="2">The sequence shown here is derived from an EMBL/GenBank/DDBJ whole genome shotgun (WGS) entry which is preliminary data.</text>
</comment>
<proteinExistence type="predicted"/>
<evidence type="ECO:0000256" key="1">
    <source>
        <dbReference type="SAM" id="MobiDB-lite"/>
    </source>
</evidence>
<organism evidence="2 3">
    <name type="scientific">Solanum bulbocastanum</name>
    <name type="common">Wild potato</name>
    <dbReference type="NCBI Taxonomy" id="147425"/>
    <lineage>
        <taxon>Eukaryota</taxon>
        <taxon>Viridiplantae</taxon>
        <taxon>Streptophyta</taxon>
        <taxon>Embryophyta</taxon>
        <taxon>Tracheophyta</taxon>
        <taxon>Spermatophyta</taxon>
        <taxon>Magnoliopsida</taxon>
        <taxon>eudicotyledons</taxon>
        <taxon>Gunneridae</taxon>
        <taxon>Pentapetalae</taxon>
        <taxon>asterids</taxon>
        <taxon>lamiids</taxon>
        <taxon>Solanales</taxon>
        <taxon>Solanaceae</taxon>
        <taxon>Solanoideae</taxon>
        <taxon>Solaneae</taxon>
        <taxon>Solanum</taxon>
    </lineage>
</organism>
<feature type="region of interest" description="Disordered" evidence="1">
    <location>
        <begin position="131"/>
        <end position="150"/>
    </location>
</feature>
<name>A0AAN8TAD3_SOLBU</name>
<accession>A0AAN8TAD3</accession>
<dbReference type="Proteomes" id="UP001371456">
    <property type="component" value="Unassembled WGS sequence"/>
</dbReference>
<sequence>MLLAFSTKCSFGGCNIKLGVPPSCPKTSSAEALRSDLIELLTDTRDQDAANNIVHRVIRGESWTGQFPVKDKQGDRFLMMMVLCLVLFVYRKAIKRSTLSDLNTSFYSKGPVRNKNSQHARVTQQWKTTASKVDPCISKPPSSSHETASFDPVELEIQASKLRDLEPLMMHLHN</sequence>
<protein>
    <submittedName>
        <fullName evidence="2">Uncharacterized protein</fullName>
    </submittedName>
</protein>
<reference evidence="2 3" key="1">
    <citation type="submission" date="2024-02" db="EMBL/GenBank/DDBJ databases">
        <title>de novo genome assembly of Solanum bulbocastanum strain 11H21.</title>
        <authorList>
            <person name="Hosaka A.J."/>
        </authorList>
    </citation>
    <scope>NUCLEOTIDE SEQUENCE [LARGE SCALE GENOMIC DNA]</scope>
    <source>
        <tissue evidence="2">Young leaves</tissue>
    </source>
</reference>
<dbReference type="AlphaFoldDB" id="A0AAN8TAD3"/>
<gene>
    <name evidence="2" type="ORF">RDI58_019343</name>
</gene>
<evidence type="ECO:0000313" key="3">
    <source>
        <dbReference type="Proteomes" id="UP001371456"/>
    </source>
</evidence>
<evidence type="ECO:0000313" key="2">
    <source>
        <dbReference type="EMBL" id="KAK6781547.1"/>
    </source>
</evidence>